<name>A0A4V2PDS4_9BACT</name>
<evidence type="ECO:0000313" key="9">
    <source>
        <dbReference type="Proteomes" id="UP000295777"/>
    </source>
</evidence>
<organism evidence="8 9">
    <name type="scientific">Phorcysia thermohydrogeniphila</name>
    <dbReference type="NCBI Taxonomy" id="936138"/>
    <lineage>
        <taxon>Bacteria</taxon>
        <taxon>Pseudomonadati</taxon>
        <taxon>Aquificota</taxon>
        <taxon>Aquificia</taxon>
        <taxon>Desulfurobacteriales</taxon>
        <taxon>Desulfurobacteriaceae</taxon>
        <taxon>Phorcysia</taxon>
    </lineage>
</organism>
<dbReference type="GO" id="GO:0006353">
    <property type="term" value="P:DNA-templated transcription termination"/>
    <property type="evidence" value="ECO:0007669"/>
    <property type="project" value="UniProtKB-UniRule"/>
</dbReference>
<dbReference type="InterPro" id="IPR011605">
    <property type="entry name" value="NusB_fam"/>
</dbReference>
<evidence type="ECO:0000256" key="6">
    <source>
        <dbReference type="HAMAP-Rule" id="MF_00073"/>
    </source>
</evidence>
<protein>
    <recommendedName>
        <fullName evidence="6">Transcription antitermination protein NusB</fullName>
    </recommendedName>
    <alternativeName>
        <fullName evidence="6">Antitermination factor NusB</fullName>
    </alternativeName>
</protein>
<dbReference type="PANTHER" id="PTHR11078">
    <property type="entry name" value="N UTILIZATION SUBSTANCE PROTEIN B-RELATED"/>
    <property type="match status" value="1"/>
</dbReference>
<comment type="caution">
    <text evidence="8">The sequence shown here is derived from an EMBL/GenBank/DDBJ whole genome shotgun (WGS) entry which is preliminary data.</text>
</comment>
<dbReference type="NCBIfam" id="TIGR01951">
    <property type="entry name" value="nusB"/>
    <property type="match status" value="1"/>
</dbReference>
<comment type="function">
    <text evidence="6">Involved in transcription antitermination. Required for transcription of ribosomal RNA (rRNA) genes. Binds specifically to the boxA antiterminator sequence of the ribosomal RNA (rrn) operons.</text>
</comment>
<dbReference type="RefSeq" id="WP_132524859.1">
    <property type="nucleotide sequence ID" value="NZ_SMFV01000001.1"/>
</dbReference>
<dbReference type="Pfam" id="PF01029">
    <property type="entry name" value="NusB"/>
    <property type="match status" value="1"/>
</dbReference>
<dbReference type="Proteomes" id="UP000295777">
    <property type="component" value="Unassembled WGS sequence"/>
</dbReference>
<gene>
    <name evidence="6" type="primary">nusB</name>
    <name evidence="8" type="ORF">CLV27_0177</name>
</gene>
<evidence type="ECO:0000256" key="1">
    <source>
        <dbReference type="ARBA" id="ARBA00005952"/>
    </source>
</evidence>
<evidence type="ECO:0000256" key="2">
    <source>
        <dbReference type="ARBA" id="ARBA00022814"/>
    </source>
</evidence>
<dbReference type="GO" id="GO:0003723">
    <property type="term" value="F:RNA binding"/>
    <property type="evidence" value="ECO:0007669"/>
    <property type="project" value="UniProtKB-UniRule"/>
</dbReference>
<keyword evidence="9" id="KW-1185">Reference proteome</keyword>
<dbReference type="OrthoDB" id="9797817at2"/>
<dbReference type="Gene3D" id="1.10.940.10">
    <property type="entry name" value="NusB-like"/>
    <property type="match status" value="1"/>
</dbReference>
<evidence type="ECO:0000256" key="3">
    <source>
        <dbReference type="ARBA" id="ARBA00022884"/>
    </source>
</evidence>
<evidence type="ECO:0000256" key="5">
    <source>
        <dbReference type="ARBA" id="ARBA00023163"/>
    </source>
</evidence>
<keyword evidence="5 6" id="KW-0804">Transcription</keyword>
<evidence type="ECO:0000259" key="7">
    <source>
        <dbReference type="Pfam" id="PF01029"/>
    </source>
</evidence>
<proteinExistence type="inferred from homology"/>
<accession>A0A4V2PDS4</accession>
<reference evidence="8 9" key="1">
    <citation type="submission" date="2019-03" db="EMBL/GenBank/DDBJ databases">
        <title>Genomic Encyclopedia of Archaeal and Bacterial Type Strains, Phase II (KMG-II): from individual species to whole genera.</title>
        <authorList>
            <person name="Goeker M."/>
        </authorList>
    </citation>
    <scope>NUCLEOTIDE SEQUENCE [LARGE SCALE GENOMIC DNA]</scope>
    <source>
        <strain evidence="8 9">DSM 24425</strain>
    </source>
</reference>
<sequence>MTNRDKKEAREHACLMMYQYDIGNFSPEEIISNYWEERSASPEVKQMAEHLFEKTIENLKNVDMEISRYLKKGWVVSRLLPMDRSILRVATYEILNESFSPPEAVINDAVDIAKVYGEDVKSPRFVNAILDRIKSESAK</sequence>
<dbReference type="PANTHER" id="PTHR11078:SF3">
    <property type="entry name" value="ANTITERMINATION NUSB DOMAIN-CONTAINING PROTEIN"/>
    <property type="match status" value="1"/>
</dbReference>
<dbReference type="HAMAP" id="MF_00073">
    <property type="entry name" value="NusB"/>
    <property type="match status" value="1"/>
</dbReference>
<dbReference type="AlphaFoldDB" id="A0A4V2PDS4"/>
<keyword evidence="3 6" id="KW-0694">RNA-binding</keyword>
<evidence type="ECO:0000256" key="4">
    <source>
        <dbReference type="ARBA" id="ARBA00023015"/>
    </source>
</evidence>
<dbReference type="InterPro" id="IPR006027">
    <property type="entry name" value="NusB_RsmB_TIM44"/>
</dbReference>
<feature type="domain" description="NusB/RsmB/TIM44" evidence="7">
    <location>
        <begin position="8"/>
        <end position="133"/>
    </location>
</feature>
<dbReference type="SUPFAM" id="SSF48013">
    <property type="entry name" value="NusB-like"/>
    <property type="match status" value="1"/>
</dbReference>
<dbReference type="InterPro" id="IPR035926">
    <property type="entry name" value="NusB-like_sf"/>
</dbReference>
<keyword evidence="4 6" id="KW-0805">Transcription regulation</keyword>
<dbReference type="EMBL" id="SMFV01000001">
    <property type="protein sequence ID" value="TCK06376.1"/>
    <property type="molecule type" value="Genomic_DNA"/>
</dbReference>
<dbReference type="GO" id="GO:0031564">
    <property type="term" value="P:transcription antitermination"/>
    <property type="evidence" value="ECO:0007669"/>
    <property type="project" value="UniProtKB-KW"/>
</dbReference>
<dbReference type="GO" id="GO:0005829">
    <property type="term" value="C:cytosol"/>
    <property type="evidence" value="ECO:0007669"/>
    <property type="project" value="TreeGrafter"/>
</dbReference>
<evidence type="ECO:0000313" key="8">
    <source>
        <dbReference type="EMBL" id="TCK06376.1"/>
    </source>
</evidence>
<comment type="similarity">
    <text evidence="1 6">Belongs to the NusB family.</text>
</comment>
<keyword evidence="2 6" id="KW-0889">Transcription antitermination</keyword>